<dbReference type="Proteomes" id="UP000568446">
    <property type="component" value="Unassembled WGS sequence"/>
</dbReference>
<evidence type="ECO:0000313" key="1">
    <source>
        <dbReference type="EMBL" id="NWJ29620.1"/>
    </source>
</evidence>
<dbReference type="AlphaFoldDB" id="A0A7K4P179"/>
<sequence length="96" mass="11064">MQKIDYEGTVWVLNNNNPQPLLDHTINILEKHGVKREDMVITETPTAKVGAIVVEIWPYELVIGRVRTTRNDSFISGTEFKIELKLDEDGNYTDYL</sequence>
<protein>
    <submittedName>
        <fullName evidence="2">Uncharacterized protein</fullName>
    </submittedName>
</protein>
<dbReference type="EMBL" id="JACATJ010000006">
    <property type="protein sequence ID" value="NWK09036.1"/>
    <property type="molecule type" value="Genomic_DNA"/>
</dbReference>
<proteinExistence type="predicted"/>
<dbReference type="Proteomes" id="UP000549797">
    <property type="component" value="Unassembled WGS sequence"/>
</dbReference>
<evidence type="ECO:0000313" key="4">
    <source>
        <dbReference type="Proteomes" id="UP000568446"/>
    </source>
</evidence>
<dbReference type="EMBL" id="JACATK010000004">
    <property type="protein sequence ID" value="NWJ29620.1"/>
    <property type="molecule type" value="Genomic_DNA"/>
</dbReference>
<evidence type="ECO:0000313" key="3">
    <source>
        <dbReference type="Proteomes" id="UP000549797"/>
    </source>
</evidence>
<accession>A0A7K4P179</accession>
<evidence type="ECO:0000313" key="2">
    <source>
        <dbReference type="EMBL" id="NWK09036.1"/>
    </source>
</evidence>
<comment type="caution">
    <text evidence="2">The sequence shown here is derived from an EMBL/GenBank/DDBJ whole genome shotgun (WGS) entry which is preliminary data.</text>
</comment>
<reference evidence="3 4" key="1">
    <citation type="journal article" date="2019" name="Environ. Microbiol.">
        <title>Genomics insights into ecotype formation of ammonia-oxidizing archaea in the deep ocean.</title>
        <authorList>
            <person name="Wang Y."/>
            <person name="Huang J.M."/>
            <person name="Cui G.J."/>
            <person name="Nunoura T."/>
            <person name="Takaki Y."/>
            <person name="Li W.L."/>
            <person name="Li J."/>
            <person name="Gao Z.M."/>
            <person name="Takai K."/>
            <person name="Zhang A.Q."/>
            <person name="Stepanauskas R."/>
        </authorList>
    </citation>
    <scope>NUCLEOTIDE SEQUENCE [LARGE SCALE GENOMIC DNA]</scope>
    <source>
        <strain evidence="1 4">C4</strain>
        <strain evidence="2 3">D1a</strain>
    </source>
</reference>
<reference evidence="2" key="2">
    <citation type="submission" date="2020-06" db="EMBL/GenBank/DDBJ databases">
        <authorList>
            <person name="Wang Y."/>
        </authorList>
    </citation>
    <scope>NUCLEOTIDE SEQUENCE</scope>
    <source>
        <strain evidence="1">C4</strain>
        <strain evidence="2">D1a</strain>
    </source>
</reference>
<organism evidence="2 3">
    <name type="scientific">Marine Group I thaumarchaeote</name>
    <dbReference type="NCBI Taxonomy" id="2511932"/>
    <lineage>
        <taxon>Archaea</taxon>
        <taxon>Nitrososphaerota</taxon>
        <taxon>Marine Group I</taxon>
    </lineage>
</organism>
<name>A0A7K4P179_9ARCH</name>
<gene>
    <name evidence="1" type="ORF">HX850_01695</name>
    <name evidence="2" type="ORF">HX852_04540</name>
</gene>